<gene>
    <name evidence="1" type="ORF">GCK32_010707</name>
</gene>
<organism evidence="1 2">
    <name type="scientific">Trichostrongylus colubriformis</name>
    <name type="common">Black scour worm</name>
    <dbReference type="NCBI Taxonomy" id="6319"/>
    <lineage>
        <taxon>Eukaryota</taxon>
        <taxon>Metazoa</taxon>
        <taxon>Ecdysozoa</taxon>
        <taxon>Nematoda</taxon>
        <taxon>Chromadorea</taxon>
        <taxon>Rhabditida</taxon>
        <taxon>Rhabditina</taxon>
        <taxon>Rhabditomorpha</taxon>
        <taxon>Strongyloidea</taxon>
        <taxon>Trichostrongylidae</taxon>
        <taxon>Trichostrongylus</taxon>
    </lineage>
</organism>
<evidence type="ECO:0000313" key="1">
    <source>
        <dbReference type="EMBL" id="KAK5967657.1"/>
    </source>
</evidence>
<dbReference type="Proteomes" id="UP001331761">
    <property type="component" value="Unassembled WGS sequence"/>
</dbReference>
<name>A0AAN8EWV2_TRICO</name>
<proteinExistence type="predicted"/>
<keyword evidence="2" id="KW-1185">Reference proteome</keyword>
<sequence length="124" mass="14427">ERSLEKVRQEEKERKWEMIEQCARKNPKYCEVKAVFGDVNGISCGMEALSLNSSTSNDDDTTVQLSKEEIMRNTLNRQNVEKANQREVGFTQKRSELPPDMQTEKALEEYKRHDAYLRKLGNAE</sequence>
<evidence type="ECO:0000313" key="2">
    <source>
        <dbReference type="Proteomes" id="UP001331761"/>
    </source>
</evidence>
<accession>A0AAN8EWV2</accession>
<dbReference type="EMBL" id="WIXE01022239">
    <property type="protein sequence ID" value="KAK5967657.1"/>
    <property type="molecule type" value="Genomic_DNA"/>
</dbReference>
<reference evidence="1 2" key="1">
    <citation type="submission" date="2019-10" db="EMBL/GenBank/DDBJ databases">
        <title>Assembly and Annotation for the nematode Trichostrongylus colubriformis.</title>
        <authorList>
            <person name="Martin J."/>
        </authorList>
    </citation>
    <scope>NUCLEOTIDE SEQUENCE [LARGE SCALE GENOMIC DNA]</scope>
    <source>
        <strain evidence="1">G859</strain>
        <tissue evidence="1">Whole worm</tissue>
    </source>
</reference>
<protein>
    <submittedName>
        <fullName evidence="1">Uncharacterized protein</fullName>
    </submittedName>
</protein>
<dbReference type="AlphaFoldDB" id="A0AAN8EWV2"/>
<comment type="caution">
    <text evidence="1">The sequence shown here is derived from an EMBL/GenBank/DDBJ whole genome shotgun (WGS) entry which is preliminary data.</text>
</comment>
<feature type="non-terminal residue" evidence="1">
    <location>
        <position position="1"/>
    </location>
</feature>